<evidence type="ECO:0008006" key="5">
    <source>
        <dbReference type="Google" id="ProtNLM"/>
    </source>
</evidence>
<proteinExistence type="predicted"/>
<name>A0AAV7WD31_PLEWA</name>
<comment type="caution">
    <text evidence="3">The sequence shown here is derived from an EMBL/GenBank/DDBJ whole genome shotgun (WGS) entry which is preliminary data.</text>
</comment>
<evidence type="ECO:0000256" key="2">
    <source>
        <dbReference type="SAM" id="SignalP"/>
    </source>
</evidence>
<organism evidence="3 4">
    <name type="scientific">Pleurodeles waltl</name>
    <name type="common">Iberian ribbed newt</name>
    <dbReference type="NCBI Taxonomy" id="8319"/>
    <lineage>
        <taxon>Eukaryota</taxon>
        <taxon>Metazoa</taxon>
        <taxon>Chordata</taxon>
        <taxon>Craniata</taxon>
        <taxon>Vertebrata</taxon>
        <taxon>Euteleostomi</taxon>
        <taxon>Amphibia</taxon>
        <taxon>Batrachia</taxon>
        <taxon>Caudata</taxon>
        <taxon>Salamandroidea</taxon>
        <taxon>Salamandridae</taxon>
        <taxon>Pleurodelinae</taxon>
        <taxon>Pleurodeles</taxon>
    </lineage>
</organism>
<dbReference type="Proteomes" id="UP001066276">
    <property type="component" value="Chromosome 1_2"/>
</dbReference>
<evidence type="ECO:0000313" key="4">
    <source>
        <dbReference type="Proteomes" id="UP001066276"/>
    </source>
</evidence>
<evidence type="ECO:0000313" key="3">
    <source>
        <dbReference type="EMBL" id="KAJ1210775.1"/>
    </source>
</evidence>
<feature type="region of interest" description="Disordered" evidence="1">
    <location>
        <begin position="27"/>
        <end position="67"/>
    </location>
</feature>
<reference evidence="3" key="1">
    <citation type="journal article" date="2022" name="bioRxiv">
        <title>Sequencing and chromosome-scale assembly of the giantPleurodeles waltlgenome.</title>
        <authorList>
            <person name="Brown T."/>
            <person name="Elewa A."/>
            <person name="Iarovenko S."/>
            <person name="Subramanian E."/>
            <person name="Araus A.J."/>
            <person name="Petzold A."/>
            <person name="Susuki M."/>
            <person name="Suzuki K.-i.T."/>
            <person name="Hayashi T."/>
            <person name="Toyoda A."/>
            <person name="Oliveira C."/>
            <person name="Osipova E."/>
            <person name="Leigh N.D."/>
            <person name="Simon A."/>
            <person name="Yun M.H."/>
        </authorList>
    </citation>
    <scope>NUCLEOTIDE SEQUENCE</scope>
    <source>
        <strain evidence="3">20211129_DDA</strain>
        <tissue evidence="3">Liver</tissue>
    </source>
</reference>
<accession>A0AAV7WD31</accession>
<gene>
    <name evidence="3" type="ORF">NDU88_006137</name>
</gene>
<dbReference type="AlphaFoldDB" id="A0AAV7WD31"/>
<protein>
    <recommendedName>
        <fullName evidence="5">Secreted protein</fullName>
    </recommendedName>
</protein>
<keyword evidence="2" id="KW-0732">Signal</keyword>
<keyword evidence="4" id="KW-1185">Reference proteome</keyword>
<dbReference type="EMBL" id="JANPWB010000002">
    <property type="protein sequence ID" value="KAJ1210775.1"/>
    <property type="molecule type" value="Genomic_DNA"/>
</dbReference>
<feature type="signal peptide" evidence="2">
    <location>
        <begin position="1"/>
        <end position="20"/>
    </location>
</feature>
<evidence type="ECO:0000256" key="1">
    <source>
        <dbReference type="SAM" id="MobiDB-lite"/>
    </source>
</evidence>
<feature type="chain" id="PRO_5043944716" description="Secreted protein" evidence="2">
    <location>
        <begin position="21"/>
        <end position="86"/>
    </location>
</feature>
<sequence length="86" mass="9056">MPSGLLLCTWGAAILSQREAAACPHRSPGAGECSSHTPVAGRVGPKPRDPLSVLVGDIPGGRTERRDRASYPSAILAPYIAFLEKF</sequence>